<evidence type="ECO:0000313" key="2">
    <source>
        <dbReference type="EMBL" id="KAF5808494.1"/>
    </source>
</evidence>
<proteinExistence type="predicted"/>
<keyword evidence="1" id="KW-1133">Transmembrane helix</keyword>
<reference evidence="2" key="1">
    <citation type="journal article" date="2017" name="Nature">
        <title>The sunflower genome provides insights into oil metabolism, flowering and Asterid evolution.</title>
        <authorList>
            <person name="Badouin H."/>
            <person name="Gouzy J."/>
            <person name="Grassa C.J."/>
            <person name="Murat F."/>
            <person name="Staton S.E."/>
            <person name="Cottret L."/>
            <person name="Lelandais-Briere C."/>
            <person name="Owens G.L."/>
            <person name="Carrere S."/>
            <person name="Mayjonade B."/>
            <person name="Legrand L."/>
            <person name="Gill N."/>
            <person name="Kane N.C."/>
            <person name="Bowers J.E."/>
            <person name="Hubner S."/>
            <person name="Bellec A."/>
            <person name="Berard A."/>
            <person name="Berges H."/>
            <person name="Blanchet N."/>
            <person name="Boniface M.C."/>
            <person name="Brunel D."/>
            <person name="Catrice O."/>
            <person name="Chaidir N."/>
            <person name="Claudel C."/>
            <person name="Donnadieu C."/>
            <person name="Faraut T."/>
            <person name="Fievet G."/>
            <person name="Helmstetter N."/>
            <person name="King M."/>
            <person name="Knapp S.J."/>
            <person name="Lai Z."/>
            <person name="Le Paslier M.C."/>
            <person name="Lippi Y."/>
            <person name="Lorenzon L."/>
            <person name="Mandel J.R."/>
            <person name="Marage G."/>
            <person name="Marchand G."/>
            <person name="Marquand E."/>
            <person name="Bret-Mestries E."/>
            <person name="Morien E."/>
            <person name="Nambeesan S."/>
            <person name="Nguyen T."/>
            <person name="Pegot-Espagnet P."/>
            <person name="Pouilly N."/>
            <person name="Raftis F."/>
            <person name="Sallet E."/>
            <person name="Schiex T."/>
            <person name="Thomas J."/>
            <person name="Vandecasteele C."/>
            <person name="Vares D."/>
            <person name="Vear F."/>
            <person name="Vautrin S."/>
            <person name="Crespi M."/>
            <person name="Mangin B."/>
            <person name="Burke J.M."/>
            <person name="Salse J."/>
            <person name="Munos S."/>
            <person name="Vincourt P."/>
            <person name="Rieseberg L.H."/>
            <person name="Langlade N.B."/>
        </authorList>
    </citation>
    <scope>NUCLEOTIDE SEQUENCE</scope>
    <source>
        <tissue evidence="2">Leaves</tissue>
    </source>
</reference>
<gene>
    <name evidence="2" type="ORF">HanXRQr2_Chr04g0146021</name>
</gene>
<sequence>MEMDSESYQHIALHRRSIPVTGISFLPPASFSLSLSSLFFCLPTPCAATLGWWLAVPARDEEVRFRVCACSVYILPKFHFTPSSLLAHQLKPLITLFLQFKPESEAYKVNISYF</sequence>
<comment type="caution">
    <text evidence="2">The sequence shown here is derived from an EMBL/GenBank/DDBJ whole genome shotgun (WGS) entry which is preliminary data.</text>
</comment>
<evidence type="ECO:0000256" key="1">
    <source>
        <dbReference type="SAM" id="Phobius"/>
    </source>
</evidence>
<accession>A0A9K3J4A4</accession>
<keyword evidence="1" id="KW-0812">Transmembrane</keyword>
<dbReference type="EMBL" id="MNCJ02000319">
    <property type="protein sequence ID" value="KAF5808494.1"/>
    <property type="molecule type" value="Genomic_DNA"/>
</dbReference>
<protein>
    <submittedName>
        <fullName evidence="2">Uncharacterized protein</fullName>
    </submittedName>
</protein>
<evidence type="ECO:0000313" key="3">
    <source>
        <dbReference type="Proteomes" id="UP000215914"/>
    </source>
</evidence>
<dbReference type="Proteomes" id="UP000215914">
    <property type="component" value="Unassembled WGS sequence"/>
</dbReference>
<feature type="transmembrane region" description="Helical" evidence="1">
    <location>
        <begin position="35"/>
        <end position="56"/>
    </location>
</feature>
<organism evidence="2 3">
    <name type="scientific">Helianthus annuus</name>
    <name type="common">Common sunflower</name>
    <dbReference type="NCBI Taxonomy" id="4232"/>
    <lineage>
        <taxon>Eukaryota</taxon>
        <taxon>Viridiplantae</taxon>
        <taxon>Streptophyta</taxon>
        <taxon>Embryophyta</taxon>
        <taxon>Tracheophyta</taxon>
        <taxon>Spermatophyta</taxon>
        <taxon>Magnoliopsida</taxon>
        <taxon>eudicotyledons</taxon>
        <taxon>Gunneridae</taxon>
        <taxon>Pentapetalae</taxon>
        <taxon>asterids</taxon>
        <taxon>campanulids</taxon>
        <taxon>Asterales</taxon>
        <taxon>Asteraceae</taxon>
        <taxon>Asteroideae</taxon>
        <taxon>Heliantheae alliance</taxon>
        <taxon>Heliantheae</taxon>
        <taxon>Helianthus</taxon>
    </lineage>
</organism>
<dbReference type="Gramene" id="mRNA:HanXRQr2_Chr04g0146021">
    <property type="protein sequence ID" value="CDS:HanXRQr2_Chr04g0146021.1"/>
    <property type="gene ID" value="HanXRQr2_Chr04g0146021"/>
</dbReference>
<keyword evidence="1" id="KW-0472">Membrane</keyword>
<reference evidence="2" key="2">
    <citation type="submission" date="2020-06" db="EMBL/GenBank/DDBJ databases">
        <title>Helianthus annuus Genome sequencing and assembly Release 2.</title>
        <authorList>
            <person name="Gouzy J."/>
            <person name="Langlade N."/>
            <person name="Munos S."/>
        </authorList>
    </citation>
    <scope>NUCLEOTIDE SEQUENCE</scope>
    <source>
        <tissue evidence="2">Leaves</tissue>
    </source>
</reference>
<dbReference type="AlphaFoldDB" id="A0A9K3J4A4"/>
<name>A0A9K3J4A4_HELAN</name>
<keyword evidence="3" id="KW-1185">Reference proteome</keyword>